<sequence>MMKLRIDDGLPLVSLSLTYGKQTIKLSNVLFDTGCASTIFDTDLMVNIGLYLDMINGTAKRMYGVGGASELCYEQVVEDLQIGNFNLPFFKLQLGMTREPYGFDGILGIDFMTAVGLKVDFKELNIKYD</sequence>
<protein>
    <submittedName>
        <fullName evidence="1">Aspartyl protease family protein</fullName>
    </submittedName>
</protein>
<keyword evidence="2" id="KW-1185">Reference proteome</keyword>
<dbReference type="GO" id="GO:0008233">
    <property type="term" value="F:peptidase activity"/>
    <property type="evidence" value="ECO:0007669"/>
    <property type="project" value="UniProtKB-KW"/>
</dbReference>
<reference evidence="1 2" key="1">
    <citation type="submission" date="2023-03" db="EMBL/GenBank/DDBJ databases">
        <title>Bacillus Genome Sequencing.</title>
        <authorList>
            <person name="Dunlap C."/>
        </authorList>
    </citation>
    <scope>NUCLEOTIDE SEQUENCE [LARGE SCALE GENOMIC DNA]</scope>
    <source>
        <strain evidence="1 2">BD-533</strain>
    </source>
</reference>
<dbReference type="Gene3D" id="2.40.70.10">
    <property type="entry name" value="Acid Proteases"/>
    <property type="match status" value="1"/>
</dbReference>
<proteinExistence type="predicted"/>
<keyword evidence="1" id="KW-0378">Hydrolase</keyword>
<accession>A0ABU6GBN3</accession>
<evidence type="ECO:0000313" key="1">
    <source>
        <dbReference type="EMBL" id="MEC0231044.1"/>
    </source>
</evidence>
<dbReference type="Pfam" id="PF13650">
    <property type="entry name" value="Asp_protease_2"/>
    <property type="match status" value="1"/>
</dbReference>
<gene>
    <name evidence="1" type="ORF">P4I72_28485</name>
</gene>
<comment type="caution">
    <text evidence="1">The sequence shown here is derived from an EMBL/GenBank/DDBJ whole genome shotgun (WGS) entry which is preliminary data.</text>
</comment>
<evidence type="ECO:0000313" key="2">
    <source>
        <dbReference type="Proteomes" id="UP001338137"/>
    </source>
</evidence>
<dbReference type="EMBL" id="JARLKY010000083">
    <property type="protein sequence ID" value="MEC0231044.1"/>
    <property type="molecule type" value="Genomic_DNA"/>
</dbReference>
<dbReference type="GO" id="GO:0006508">
    <property type="term" value="P:proteolysis"/>
    <property type="evidence" value="ECO:0007669"/>
    <property type="project" value="UniProtKB-KW"/>
</dbReference>
<dbReference type="InterPro" id="IPR021109">
    <property type="entry name" value="Peptidase_aspartic_dom_sf"/>
</dbReference>
<dbReference type="Proteomes" id="UP001338137">
    <property type="component" value="Unassembled WGS sequence"/>
</dbReference>
<keyword evidence="1" id="KW-0645">Protease</keyword>
<dbReference type="RefSeq" id="WP_326074981.1">
    <property type="nucleotide sequence ID" value="NZ_JARLKY010000083.1"/>
</dbReference>
<organism evidence="1 2">
    <name type="scientific">Paenibacillus alba</name>
    <dbReference type="NCBI Taxonomy" id="1197127"/>
    <lineage>
        <taxon>Bacteria</taxon>
        <taxon>Bacillati</taxon>
        <taxon>Bacillota</taxon>
        <taxon>Bacilli</taxon>
        <taxon>Bacillales</taxon>
        <taxon>Paenibacillaceae</taxon>
        <taxon>Paenibacillus</taxon>
    </lineage>
</organism>
<name>A0ABU6GBN3_9BACL</name>
<dbReference type="SUPFAM" id="SSF50630">
    <property type="entry name" value="Acid proteases"/>
    <property type="match status" value="1"/>
</dbReference>